<keyword evidence="3 8" id="KW-0812">Transmembrane</keyword>
<evidence type="ECO:0000313" key="9">
    <source>
        <dbReference type="EMBL" id="CAB3267513.1"/>
    </source>
</evidence>
<evidence type="ECO:0000256" key="3">
    <source>
        <dbReference type="ARBA" id="ARBA00022692"/>
    </source>
</evidence>
<dbReference type="SUPFAM" id="SSF103473">
    <property type="entry name" value="MFS general substrate transporter"/>
    <property type="match status" value="1"/>
</dbReference>
<keyword evidence="5 8" id="KW-0472">Membrane</keyword>
<dbReference type="AlphaFoldDB" id="A0A6F9DWW3"/>
<dbReference type="InterPro" id="IPR010291">
    <property type="entry name" value="Ion_channel_UNC-93"/>
</dbReference>
<feature type="transmembrane region" description="Helical" evidence="8">
    <location>
        <begin position="285"/>
        <end position="307"/>
    </location>
</feature>
<keyword evidence="6" id="KW-0325">Glycoprotein</keyword>
<protein>
    <recommendedName>
        <fullName evidence="7">Protein unc-93 homolog A</fullName>
    </recommendedName>
</protein>
<feature type="transmembrane region" description="Helical" evidence="8">
    <location>
        <begin position="386"/>
        <end position="402"/>
    </location>
</feature>
<feature type="transmembrane region" description="Helical" evidence="8">
    <location>
        <begin position="77"/>
        <end position="100"/>
    </location>
</feature>
<comment type="similarity">
    <text evidence="2">Belongs to the unc-93 family.</text>
</comment>
<evidence type="ECO:0000256" key="4">
    <source>
        <dbReference type="ARBA" id="ARBA00022989"/>
    </source>
</evidence>
<sequence>MNFTAFQSAANLQSSLNPANGLGTASLAVIYSTFIISALFLPSYIIKFIGCRWTMVVSLCGYVTYPLANFYPHWGTLIPSSVLVGLSAAPLWSAKCTYLTTSASRYAKLTDDTTDAVIHKFFGVFFLFFQTSQIIGNLISSFVLSSNAISNLEFPTCYNKSYIEHNCGKHDCQSNLTAARLLYNSSECPVTNLNSSGPSDSTIYTLMGIYTALSLSGAFIMALGVDNIEVQCAETRGPFSLLIATFKQMKDKRQLLLIPITMFSGFEQAFLTGDITRSFITCPLGVNWVGFVLICYAACDAISSLLFGGAEKYVGRMPIFTCGAIINIALIITLLVWLPYPDDVALFFILPALWGIADAVWQTQITAFYGVIFVNNQEACFANYNVWKSLGFVIAFAYQNFICVSSKLWVLLAVLLLGMVSYYYVEFEERTKNSTEVKSNAKSPEENKAYVE</sequence>
<dbReference type="EMBL" id="LR791651">
    <property type="protein sequence ID" value="CAB3267513.1"/>
    <property type="molecule type" value="mRNA"/>
</dbReference>
<name>A0A6F9DWW3_9ASCI</name>
<dbReference type="InterPro" id="IPR051951">
    <property type="entry name" value="UNC-93_regulatory"/>
</dbReference>
<organism evidence="9">
    <name type="scientific">Phallusia mammillata</name>
    <dbReference type="NCBI Taxonomy" id="59560"/>
    <lineage>
        <taxon>Eukaryota</taxon>
        <taxon>Metazoa</taxon>
        <taxon>Chordata</taxon>
        <taxon>Tunicata</taxon>
        <taxon>Ascidiacea</taxon>
        <taxon>Phlebobranchia</taxon>
        <taxon>Ascidiidae</taxon>
        <taxon>Phallusia</taxon>
    </lineage>
</organism>
<dbReference type="GO" id="GO:0016020">
    <property type="term" value="C:membrane"/>
    <property type="evidence" value="ECO:0007669"/>
    <property type="project" value="UniProtKB-SubCell"/>
</dbReference>
<feature type="transmembrane region" description="Helical" evidence="8">
    <location>
        <begin position="319"/>
        <end position="340"/>
    </location>
</feature>
<feature type="transmembrane region" description="Helical" evidence="8">
    <location>
        <begin position="255"/>
        <end position="273"/>
    </location>
</feature>
<keyword evidence="4 8" id="KW-1133">Transmembrane helix</keyword>
<evidence type="ECO:0000256" key="5">
    <source>
        <dbReference type="ARBA" id="ARBA00023136"/>
    </source>
</evidence>
<feature type="transmembrane region" description="Helical" evidence="8">
    <location>
        <begin position="203"/>
        <end position="225"/>
    </location>
</feature>
<gene>
    <name evidence="9" type="primary">Unc93a-002</name>
</gene>
<feature type="transmembrane region" description="Helical" evidence="8">
    <location>
        <begin position="20"/>
        <end position="41"/>
    </location>
</feature>
<dbReference type="PANTHER" id="PTHR19444">
    <property type="entry name" value="UNC-93 RELATED"/>
    <property type="match status" value="1"/>
</dbReference>
<dbReference type="FunFam" id="1.20.1250.20:FF:000290">
    <property type="entry name" value="Unc-93 homolog A"/>
    <property type="match status" value="1"/>
</dbReference>
<comment type="subcellular location">
    <subcellularLocation>
        <location evidence="1">Membrane</location>
        <topology evidence="1">Multi-pass membrane protein</topology>
    </subcellularLocation>
</comment>
<feature type="transmembrane region" description="Helical" evidence="8">
    <location>
        <begin position="346"/>
        <end position="374"/>
    </location>
</feature>
<evidence type="ECO:0000256" key="1">
    <source>
        <dbReference type="ARBA" id="ARBA00004141"/>
    </source>
</evidence>
<accession>A0A6F9DWW3</accession>
<evidence type="ECO:0000256" key="8">
    <source>
        <dbReference type="SAM" id="Phobius"/>
    </source>
</evidence>
<feature type="transmembrane region" description="Helical" evidence="8">
    <location>
        <begin position="121"/>
        <end position="144"/>
    </location>
</feature>
<feature type="transmembrane region" description="Helical" evidence="8">
    <location>
        <begin position="53"/>
        <end position="71"/>
    </location>
</feature>
<proteinExistence type="evidence at transcript level"/>
<feature type="transmembrane region" description="Helical" evidence="8">
    <location>
        <begin position="408"/>
        <end position="425"/>
    </location>
</feature>
<evidence type="ECO:0000256" key="6">
    <source>
        <dbReference type="ARBA" id="ARBA00023180"/>
    </source>
</evidence>
<dbReference type="Pfam" id="PF05978">
    <property type="entry name" value="UNC-93"/>
    <property type="match status" value="1"/>
</dbReference>
<evidence type="ECO:0000256" key="2">
    <source>
        <dbReference type="ARBA" id="ARBA00009172"/>
    </source>
</evidence>
<dbReference type="InterPro" id="IPR036259">
    <property type="entry name" value="MFS_trans_sf"/>
</dbReference>
<reference evidence="9" key="1">
    <citation type="submission" date="2020-04" db="EMBL/GenBank/DDBJ databases">
        <authorList>
            <person name="Neveu A P."/>
        </authorList>
    </citation>
    <scope>NUCLEOTIDE SEQUENCE</scope>
    <source>
        <tissue evidence="9">Whole embryo</tissue>
    </source>
</reference>
<evidence type="ECO:0000256" key="7">
    <source>
        <dbReference type="ARBA" id="ARBA00040854"/>
    </source>
</evidence>
<dbReference type="PANTHER" id="PTHR19444:SF13">
    <property type="entry name" value="PROTEIN UNC-93 HOMOLOG A"/>
    <property type="match status" value="1"/>
</dbReference>